<evidence type="ECO:0000256" key="5">
    <source>
        <dbReference type="ARBA" id="ARBA00022989"/>
    </source>
</evidence>
<keyword evidence="2" id="KW-0813">Transport</keyword>
<dbReference type="CDD" id="cd17321">
    <property type="entry name" value="MFS_MMR_MDR_like"/>
    <property type="match status" value="1"/>
</dbReference>
<reference evidence="9" key="1">
    <citation type="submission" date="2022-03" db="EMBL/GenBank/DDBJ databases">
        <title>Draft Genome Sequence of Firmicute Strain S0AB, a Heterotrophic Iron/Sulfur-Oxidizing Extreme Acidophile.</title>
        <authorList>
            <person name="Vergara E."/>
            <person name="Pakostova E."/>
            <person name="Johnson D.B."/>
            <person name="Holmes D.S."/>
        </authorList>
    </citation>
    <scope>NUCLEOTIDE SEQUENCE</scope>
    <source>
        <strain evidence="9">S0AB</strain>
    </source>
</reference>
<protein>
    <submittedName>
        <fullName evidence="9">Riboflavin transporter RibZ</fullName>
    </submittedName>
</protein>
<evidence type="ECO:0000259" key="8">
    <source>
        <dbReference type="PROSITE" id="PS50850"/>
    </source>
</evidence>
<feature type="transmembrane region" description="Helical" evidence="7">
    <location>
        <begin position="324"/>
        <end position="345"/>
    </location>
</feature>
<keyword evidence="4 7" id="KW-0812">Transmembrane</keyword>
<feature type="transmembrane region" description="Helical" evidence="7">
    <location>
        <begin position="250"/>
        <end position="267"/>
    </location>
</feature>
<dbReference type="SUPFAM" id="SSF103473">
    <property type="entry name" value="MFS general substrate transporter"/>
    <property type="match status" value="1"/>
</dbReference>
<sequence length="498" mass="52868">MGEAMTDNSTEATPRFPLKFFTSRPNYHWYVVATVCIGAFMAALDGSIITVALPTIDREFNVNVSESAWVALAYLLTLTALLAMFGRIADIVGRRPLYTIGFSIFIIGSALCGASPTLSLLIGFRVLQGIGATMLQANSVAIVTAAVPQKVRGKAIGIQGSALAVGLSLGPAIGGLLIGFFGWRSIFYVNVPVGIIGTALAAMILPIDLHKDASAKSNFDFLGAFLLAVSLIAFLLGLNQGNDDGWGSPIIIGYFVATVLFAVLFYFQEKRHTSPLIDLGLFKIEQLTWGNITGSLSYGVMYGVLYIVPYFFEDVLHKPSSASGLLTTPLPIGMMLLAPVAGKIADKFGSKLPTVTGMGIATLGTIALIFVDDKTNLLFIIIALFFVGVGMGVFTPPNNSSVMGSTPPNRLGVSSGMLNMSRSLGQSVGIAYAFAIFQGVILIYHFTPKNAPVGPLIAGFKWTFIGVAIFGAVALFISLFRGNVEKVALPEEAHIIEL</sequence>
<dbReference type="InterPro" id="IPR036259">
    <property type="entry name" value="MFS_trans_sf"/>
</dbReference>
<keyword evidence="10" id="KW-1185">Reference proteome</keyword>
<evidence type="ECO:0000256" key="4">
    <source>
        <dbReference type="ARBA" id="ARBA00022692"/>
    </source>
</evidence>
<feature type="transmembrane region" description="Helical" evidence="7">
    <location>
        <begin position="219"/>
        <end position="238"/>
    </location>
</feature>
<dbReference type="GO" id="GO:0005886">
    <property type="term" value="C:plasma membrane"/>
    <property type="evidence" value="ECO:0007669"/>
    <property type="project" value="UniProtKB-SubCell"/>
</dbReference>
<feature type="transmembrane region" description="Helical" evidence="7">
    <location>
        <begin position="29"/>
        <end position="56"/>
    </location>
</feature>
<dbReference type="Gene3D" id="1.20.1250.20">
    <property type="entry name" value="MFS general substrate transporter like domains"/>
    <property type="match status" value="1"/>
</dbReference>
<keyword evidence="6 7" id="KW-0472">Membrane</keyword>
<feature type="transmembrane region" description="Helical" evidence="7">
    <location>
        <begin position="68"/>
        <end position="85"/>
    </location>
</feature>
<feature type="transmembrane region" description="Helical" evidence="7">
    <location>
        <begin position="160"/>
        <end position="181"/>
    </location>
</feature>
<dbReference type="EMBL" id="JALBUF010000001">
    <property type="protein sequence ID" value="MCI0182525.1"/>
    <property type="molecule type" value="Genomic_DNA"/>
</dbReference>
<evidence type="ECO:0000256" key="3">
    <source>
        <dbReference type="ARBA" id="ARBA00022475"/>
    </source>
</evidence>
<feature type="domain" description="Major facilitator superfamily (MFS) profile" evidence="8">
    <location>
        <begin position="31"/>
        <end position="486"/>
    </location>
</feature>
<name>A0A9X1V854_9BACL</name>
<gene>
    <name evidence="9" type="primary">ribZ_4</name>
    <name evidence="9" type="ORF">MM817_00785</name>
</gene>
<evidence type="ECO:0000256" key="1">
    <source>
        <dbReference type="ARBA" id="ARBA00004651"/>
    </source>
</evidence>
<feature type="transmembrane region" description="Helical" evidence="7">
    <location>
        <begin position="377"/>
        <end position="395"/>
    </location>
</feature>
<dbReference type="InterPro" id="IPR011701">
    <property type="entry name" value="MFS"/>
</dbReference>
<feature type="transmembrane region" description="Helical" evidence="7">
    <location>
        <begin position="352"/>
        <end position="371"/>
    </location>
</feature>
<feature type="transmembrane region" description="Helical" evidence="7">
    <location>
        <begin position="187"/>
        <end position="207"/>
    </location>
</feature>
<evidence type="ECO:0000313" key="9">
    <source>
        <dbReference type="EMBL" id="MCI0182525.1"/>
    </source>
</evidence>
<comment type="caution">
    <text evidence="9">The sequence shown here is derived from an EMBL/GenBank/DDBJ whole genome shotgun (WGS) entry which is preliminary data.</text>
</comment>
<dbReference type="Proteomes" id="UP001139263">
    <property type="component" value="Unassembled WGS sequence"/>
</dbReference>
<dbReference type="InterPro" id="IPR020846">
    <property type="entry name" value="MFS_dom"/>
</dbReference>
<keyword evidence="5 7" id="KW-1133">Transmembrane helix</keyword>
<comment type="subcellular location">
    <subcellularLocation>
        <location evidence="1">Cell membrane</location>
        <topology evidence="1">Multi-pass membrane protein</topology>
    </subcellularLocation>
</comment>
<evidence type="ECO:0000256" key="7">
    <source>
        <dbReference type="SAM" id="Phobius"/>
    </source>
</evidence>
<accession>A0A9X1V854</accession>
<feature type="transmembrane region" description="Helical" evidence="7">
    <location>
        <begin position="427"/>
        <end position="447"/>
    </location>
</feature>
<dbReference type="Pfam" id="PF07690">
    <property type="entry name" value="MFS_1"/>
    <property type="match status" value="1"/>
</dbReference>
<dbReference type="AlphaFoldDB" id="A0A9X1V854"/>
<evidence type="ECO:0000256" key="6">
    <source>
        <dbReference type="ARBA" id="ARBA00023136"/>
    </source>
</evidence>
<dbReference type="PANTHER" id="PTHR42718:SF46">
    <property type="entry name" value="BLR6921 PROTEIN"/>
    <property type="match status" value="1"/>
</dbReference>
<proteinExistence type="predicted"/>
<dbReference type="NCBIfam" id="TIGR00711">
    <property type="entry name" value="efflux_EmrB"/>
    <property type="match status" value="1"/>
</dbReference>
<dbReference type="GO" id="GO:0022857">
    <property type="term" value="F:transmembrane transporter activity"/>
    <property type="evidence" value="ECO:0007669"/>
    <property type="project" value="InterPro"/>
</dbReference>
<keyword evidence="3" id="KW-1003">Cell membrane</keyword>
<dbReference type="InterPro" id="IPR004638">
    <property type="entry name" value="EmrB-like"/>
</dbReference>
<dbReference type="PROSITE" id="PS50850">
    <property type="entry name" value="MFS"/>
    <property type="match status" value="1"/>
</dbReference>
<feature type="transmembrane region" description="Helical" evidence="7">
    <location>
        <begin position="97"/>
        <end position="124"/>
    </location>
</feature>
<dbReference type="PANTHER" id="PTHR42718">
    <property type="entry name" value="MAJOR FACILITATOR SUPERFAMILY MULTIDRUG TRANSPORTER MFSC"/>
    <property type="match status" value="1"/>
</dbReference>
<feature type="transmembrane region" description="Helical" evidence="7">
    <location>
        <begin position="459"/>
        <end position="480"/>
    </location>
</feature>
<evidence type="ECO:0000256" key="2">
    <source>
        <dbReference type="ARBA" id="ARBA00022448"/>
    </source>
</evidence>
<evidence type="ECO:0000313" key="10">
    <source>
        <dbReference type="Proteomes" id="UP001139263"/>
    </source>
</evidence>
<feature type="transmembrane region" description="Helical" evidence="7">
    <location>
        <begin position="288"/>
        <end position="312"/>
    </location>
</feature>
<dbReference type="PRINTS" id="PR01036">
    <property type="entry name" value="TCRTETB"/>
</dbReference>
<organism evidence="9 10">
    <name type="scientific">Sulfoacidibacillus ferrooxidans</name>
    <dbReference type="NCBI Taxonomy" id="2005001"/>
    <lineage>
        <taxon>Bacteria</taxon>
        <taxon>Bacillati</taxon>
        <taxon>Bacillota</taxon>
        <taxon>Bacilli</taxon>
        <taxon>Bacillales</taxon>
        <taxon>Alicyclobacillaceae</taxon>
        <taxon>Sulfoacidibacillus</taxon>
    </lineage>
</organism>
<dbReference type="Gene3D" id="1.20.1720.10">
    <property type="entry name" value="Multidrug resistance protein D"/>
    <property type="match status" value="1"/>
</dbReference>